<name>A0A841QEZ3_9PROT</name>
<dbReference type="Proteomes" id="UP000578000">
    <property type="component" value="Unassembled WGS sequence"/>
</dbReference>
<sequence length="30" mass="3202">MFRSSNPIVRRTGRCGNTPARVAPMQGVAA</sequence>
<evidence type="ECO:0000256" key="1">
    <source>
        <dbReference type="SAM" id="MobiDB-lite"/>
    </source>
</evidence>
<proteinExistence type="predicted"/>
<evidence type="ECO:0000313" key="3">
    <source>
        <dbReference type="Proteomes" id="UP000578000"/>
    </source>
</evidence>
<organism evidence="2 3">
    <name type="scientific">Acetobacter lovaniensis</name>
    <dbReference type="NCBI Taxonomy" id="104100"/>
    <lineage>
        <taxon>Bacteria</taxon>
        <taxon>Pseudomonadati</taxon>
        <taxon>Pseudomonadota</taxon>
        <taxon>Alphaproteobacteria</taxon>
        <taxon>Acetobacterales</taxon>
        <taxon>Acetobacteraceae</taxon>
        <taxon>Acetobacter</taxon>
    </lineage>
</organism>
<gene>
    <name evidence="2" type="ORF">HNR55_001538</name>
</gene>
<keyword evidence="3" id="KW-1185">Reference proteome</keyword>
<comment type="caution">
    <text evidence="2">The sequence shown here is derived from an EMBL/GenBank/DDBJ whole genome shotgun (WGS) entry which is preliminary data.</text>
</comment>
<feature type="region of interest" description="Disordered" evidence="1">
    <location>
        <begin position="1"/>
        <end position="30"/>
    </location>
</feature>
<evidence type="ECO:0000313" key="2">
    <source>
        <dbReference type="EMBL" id="MBB6456955.1"/>
    </source>
</evidence>
<reference evidence="2 3" key="1">
    <citation type="submission" date="2020-08" db="EMBL/GenBank/DDBJ databases">
        <title>Genomic Encyclopedia of Type Strains, Phase IV (KMG-IV): sequencing the most valuable type-strain genomes for metagenomic binning, comparative biology and taxonomic classification.</title>
        <authorList>
            <person name="Goeker M."/>
        </authorList>
    </citation>
    <scope>NUCLEOTIDE SEQUENCE [LARGE SCALE GENOMIC DNA]</scope>
    <source>
        <strain evidence="2 3">DSM 4491</strain>
    </source>
</reference>
<dbReference type="EMBL" id="JACHIE010000005">
    <property type="protein sequence ID" value="MBB6456955.1"/>
    <property type="molecule type" value="Genomic_DNA"/>
</dbReference>
<accession>A0A841QEZ3</accession>
<dbReference type="AlphaFoldDB" id="A0A841QEZ3"/>
<protein>
    <submittedName>
        <fullName evidence="2">Uncharacterized protein</fullName>
    </submittedName>
</protein>